<dbReference type="Pfam" id="PF00005">
    <property type="entry name" value="ABC_tran"/>
    <property type="match status" value="1"/>
</dbReference>
<sequence>MNTVQVDGLSFARGGRLVIDGVTAVAPAGSVTAVIGPNAAGKSTLLQLLAHLENPTSGTVRLGNTDLASLPRRRRARYVAFIDQHSAADLPLAVQDVVMLGRTPRLGRLAAPGTEDHDVVGAALLRTGAAQLARRVFAELSGGERQRVLLARALAQEPTLLLLDEPTNHLDVRAQLETLELLRDLARDGLTVITALHDVNLAARYADRIIALDDGRVVAAGETSSVLSAALVSDLYRVNATPLGEGRFFSFSLPGVS</sequence>
<accession>A0ABT1NM12</accession>
<evidence type="ECO:0000256" key="2">
    <source>
        <dbReference type="ARBA" id="ARBA00022840"/>
    </source>
</evidence>
<dbReference type="PANTHER" id="PTHR42794:SF2">
    <property type="entry name" value="ABC TRANSPORTER ATP-BINDING PROTEIN"/>
    <property type="match status" value="1"/>
</dbReference>
<dbReference type="InterPro" id="IPR003439">
    <property type="entry name" value="ABC_transporter-like_ATP-bd"/>
</dbReference>
<keyword evidence="5" id="KW-1185">Reference proteome</keyword>
<organism evidence="4 5">
    <name type="scientific">Arthrobacter jinronghuae</name>
    <dbReference type="NCBI Taxonomy" id="2964609"/>
    <lineage>
        <taxon>Bacteria</taxon>
        <taxon>Bacillati</taxon>
        <taxon>Actinomycetota</taxon>
        <taxon>Actinomycetes</taxon>
        <taxon>Micrococcales</taxon>
        <taxon>Micrococcaceae</taxon>
        <taxon>Arthrobacter</taxon>
    </lineage>
</organism>
<dbReference type="EMBL" id="JANFLP010000001">
    <property type="protein sequence ID" value="MCQ1948760.1"/>
    <property type="molecule type" value="Genomic_DNA"/>
</dbReference>
<dbReference type="InterPro" id="IPR003593">
    <property type="entry name" value="AAA+_ATPase"/>
</dbReference>
<feature type="domain" description="ABC transporter" evidence="3">
    <location>
        <begin position="4"/>
        <end position="239"/>
    </location>
</feature>
<dbReference type="RefSeq" id="WP_255864661.1">
    <property type="nucleotide sequence ID" value="NZ_CP104263.1"/>
</dbReference>
<dbReference type="InterPro" id="IPR027417">
    <property type="entry name" value="P-loop_NTPase"/>
</dbReference>
<reference evidence="4 5" key="1">
    <citation type="submission" date="2022-07" db="EMBL/GenBank/DDBJ databases">
        <title>Novel species in genus Arthrobacter.</title>
        <authorList>
            <person name="Liu Y."/>
        </authorList>
    </citation>
    <scope>NUCLEOTIDE SEQUENCE [LARGE SCALE GENOMIC DNA]</scope>
    <source>
        <strain evidence="5">zg-Y859</strain>
    </source>
</reference>
<protein>
    <submittedName>
        <fullName evidence="4">ABC transporter ATP-binding protein</fullName>
    </submittedName>
</protein>
<dbReference type="SUPFAM" id="SSF52540">
    <property type="entry name" value="P-loop containing nucleoside triphosphate hydrolases"/>
    <property type="match status" value="1"/>
</dbReference>
<dbReference type="SMART" id="SM00382">
    <property type="entry name" value="AAA"/>
    <property type="match status" value="1"/>
</dbReference>
<dbReference type="PROSITE" id="PS00211">
    <property type="entry name" value="ABC_TRANSPORTER_1"/>
    <property type="match status" value="1"/>
</dbReference>
<evidence type="ECO:0000313" key="5">
    <source>
        <dbReference type="Proteomes" id="UP001206924"/>
    </source>
</evidence>
<dbReference type="Gene3D" id="3.40.50.300">
    <property type="entry name" value="P-loop containing nucleotide triphosphate hydrolases"/>
    <property type="match status" value="1"/>
</dbReference>
<evidence type="ECO:0000256" key="1">
    <source>
        <dbReference type="ARBA" id="ARBA00022741"/>
    </source>
</evidence>
<name>A0ABT1NM12_9MICC</name>
<keyword evidence="2 4" id="KW-0067">ATP-binding</keyword>
<dbReference type="InterPro" id="IPR017871">
    <property type="entry name" value="ABC_transporter-like_CS"/>
</dbReference>
<gene>
    <name evidence="4" type="ORF">NNX28_02295</name>
</gene>
<dbReference type="GO" id="GO:0005524">
    <property type="term" value="F:ATP binding"/>
    <property type="evidence" value="ECO:0007669"/>
    <property type="project" value="UniProtKB-KW"/>
</dbReference>
<dbReference type="PROSITE" id="PS50893">
    <property type="entry name" value="ABC_TRANSPORTER_2"/>
    <property type="match status" value="1"/>
</dbReference>
<evidence type="ECO:0000313" key="4">
    <source>
        <dbReference type="EMBL" id="MCQ1948760.1"/>
    </source>
</evidence>
<keyword evidence="1" id="KW-0547">Nucleotide-binding</keyword>
<proteinExistence type="predicted"/>
<dbReference type="Proteomes" id="UP001206924">
    <property type="component" value="Unassembled WGS sequence"/>
</dbReference>
<evidence type="ECO:0000259" key="3">
    <source>
        <dbReference type="PROSITE" id="PS50893"/>
    </source>
</evidence>
<dbReference type="CDD" id="cd03214">
    <property type="entry name" value="ABC_Iron-Siderophores_B12_Hemin"/>
    <property type="match status" value="1"/>
</dbReference>
<dbReference type="PANTHER" id="PTHR42794">
    <property type="entry name" value="HEMIN IMPORT ATP-BINDING PROTEIN HMUV"/>
    <property type="match status" value="1"/>
</dbReference>
<comment type="caution">
    <text evidence="4">The sequence shown here is derived from an EMBL/GenBank/DDBJ whole genome shotgun (WGS) entry which is preliminary data.</text>
</comment>